<accession>A0A0L0W276</accession>
<feature type="compositionally biased region" description="Polar residues" evidence="1">
    <location>
        <begin position="42"/>
        <end position="64"/>
    </location>
</feature>
<dbReference type="AlphaFoldDB" id="A0A0L0W276"/>
<organism evidence="2 3">
    <name type="scientific">Puccinia striiformis f. sp. tritici PST-78</name>
    <dbReference type="NCBI Taxonomy" id="1165861"/>
    <lineage>
        <taxon>Eukaryota</taxon>
        <taxon>Fungi</taxon>
        <taxon>Dikarya</taxon>
        <taxon>Basidiomycota</taxon>
        <taxon>Pucciniomycotina</taxon>
        <taxon>Pucciniomycetes</taxon>
        <taxon>Pucciniales</taxon>
        <taxon>Pucciniaceae</taxon>
        <taxon>Puccinia</taxon>
    </lineage>
</organism>
<feature type="region of interest" description="Disordered" evidence="1">
    <location>
        <begin position="27"/>
        <end position="96"/>
    </location>
</feature>
<dbReference type="Proteomes" id="UP000054564">
    <property type="component" value="Unassembled WGS sequence"/>
</dbReference>
<comment type="caution">
    <text evidence="2">The sequence shown here is derived from an EMBL/GenBank/DDBJ whole genome shotgun (WGS) entry which is preliminary data.</text>
</comment>
<evidence type="ECO:0000256" key="1">
    <source>
        <dbReference type="SAM" id="MobiDB-lite"/>
    </source>
</evidence>
<evidence type="ECO:0000313" key="2">
    <source>
        <dbReference type="EMBL" id="KNF05643.1"/>
    </source>
</evidence>
<feature type="compositionally biased region" description="Basic and acidic residues" evidence="1">
    <location>
        <begin position="80"/>
        <end position="96"/>
    </location>
</feature>
<name>A0A0L0W276_9BASI</name>
<keyword evidence="3" id="KW-1185">Reference proteome</keyword>
<reference evidence="3" key="1">
    <citation type="submission" date="2014-03" db="EMBL/GenBank/DDBJ databases">
        <title>The Genome Sequence of Puccinia striiformis f. sp. tritici PST-78.</title>
        <authorList>
            <consortium name="The Broad Institute Genome Sequencing Platform"/>
            <person name="Cuomo C."/>
            <person name="Hulbert S."/>
            <person name="Chen X."/>
            <person name="Walker B."/>
            <person name="Young S.K."/>
            <person name="Zeng Q."/>
            <person name="Gargeya S."/>
            <person name="Fitzgerald M."/>
            <person name="Haas B."/>
            <person name="Abouelleil A."/>
            <person name="Alvarado L."/>
            <person name="Arachchi H.M."/>
            <person name="Berlin A.M."/>
            <person name="Chapman S.B."/>
            <person name="Goldberg J."/>
            <person name="Griggs A."/>
            <person name="Gujja S."/>
            <person name="Hansen M."/>
            <person name="Howarth C."/>
            <person name="Imamovic A."/>
            <person name="Larimer J."/>
            <person name="McCowan C."/>
            <person name="Montmayeur A."/>
            <person name="Murphy C."/>
            <person name="Neiman D."/>
            <person name="Pearson M."/>
            <person name="Priest M."/>
            <person name="Roberts A."/>
            <person name="Saif S."/>
            <person name="Shea T."/>
            <person name="Sisk P."/>
            <person name="Sykes S."/>
            <person name="Wortman J."/>
            <person name="Nusbaum C."/>
            <person name="Birren B."/>
        </authorList>
    </citation>
    <scope>NUCLEOTIDE SEQUENCE [LARGE SCALE GENOMIC DNA]</scope>
    <source>
        <strain evidence="3">race PST-78</strain>
    </source>
</reference>
<protein>
    <submittedName>
        <fullName evidence="2">Uncharacterized protein</fullName>
    </submittedName>
</protein>
<sequence length="96" mass="10673">MQEMQGNVQEMKHMLKMFLNQARAPENIPIPATPEPRPSARFATSTPFTSRTSGLDTTIGGNDTSRVEDSLLDSAVPSPDDSHLKYQSDYFTGRKE</sequence>
<gene>
    <name evidence="2" type="ORF">PSTG_01046</name>
</gene>
<evidence type="ECO:0000313" key="3">
    <source>
        <dbReference type="Proteomes" id="UP000054564"/>
    </source>
</evidence>
<proteinExistence type="predicted"/>
<dbReference type="EMBL" id="AJIL01000006">
    <property type="protein sequence ID" value="KNF05643.1"/>
    <property type="molecule type" value="Genomic_DNA"/>
</dbReference>